<proteinExistence type="predicted"/>
<organism evidence="2">
    <name type="scientific">Sesamum calycinum</name>
    <dbReference type="NCBI Taxonomy" id="2727403"/>
    <lineage>
        <taxon>Eukaryota</taxon>
        <taxon>Viridiplantae</taxon>
        <taxon>Streptophyta</taxon>
        <taxon>Embryophyta</taxon>
        <taxon>Tracheophyta</taxon>
        <taxon>Spermatophyta</taxon>
        <taxon>Magnoliopsida</taxon>
        <taxon>eudicotyledons</taxon>
        <taxon>Gunneridae</taxon>
        <taxon>Pentapetalae</taxon>
        <taxon>asterids</taxon>
        <taxon>lamiids</taxon>
        <taxon>Lamiales</taxon>
        <taxon>Pedaliaceae</taxon>
        <taxon>Sesamum</taxon>
    </lineage>
</organism>
<comment type="caution">
    <text evidence="2">The sequence shown here is derived from an EMBL/GenBank/DDBJ whole genome shotgun (WGS) entry which is preliminary data.</text>
</comment>
<reference evidence="2" key="2">
    <citation type="journal article" date="2024" name="Plant">
        <title>Genomic evolution and insights into agronomic trait innovations of Sesamum species.</title>
        <authorList>
            <person name="Miao H."/>
            <person name="Wang L."/>
            <person name="Qu L."/>
            <person name="Liu H."/>
            <person name="Sun Y."/>
            <person name="Le M."/>
            <person name="Wang Q."/>
            <person name="Wei S."/>
            <person name="Zheng Y."/>
            <person name="Lin W."/>
            <person name="Duan Y."/>
            <person name="Cao H."/>
            <person name="Xiong S."/>
            <person name="Wang X."/>
            <person name="Wei L."/>
            <person name="Li C."/>
            <person name="Ma Q."/>
            <person name="Ju M."/>
            <person name="Zhao R."/>
            <person name="Li G."/>
            <person name="Mu C."/>
            <person name="Tian Q."/>
            <person name="Mei H."/>
            <person name="Zhang T."/>
            <person name="Gao T."/>
            <person name="Zhang H."/>
        </authorList>
    </citation>
    <scope>NUCLEOTIDE SEQUENCE</scope>
    <source>
        <strain evidence="2">KEN8</strain>
    </source>
</reference>
<reference evidence="2" key="1">
    <citation type="submission" date="2020-06" db="EMBL/GenBank/DDBJ databases">
        <authorList>
            <person name="Li T."/>
            <person name="Hu X."/>
            <person name="Zhang T."/>
            <person name="Song X."/>
            <person name="Zhang H."/>
            <person name="Dai N."/>
            <person name="Sheng W."/>
            <person name="Hou X."/>
            <person name="Wei L."/>
        </authorList>
    </citation>
    <scope>NUCLEOTIDE SEQUENCE</scope>
    <source>
        <strain evidence="2">KEN8</strain>
        <tissue evidence="2">Leaf</tissue>
    </source>
</reference>
<name>A0AAW2R6R5_9LAMI</name>
<protein>
    <submittedName>
        <fullName evidence="2">Uncharacterized protein</fullName>
    </submittedName>
</protein>
<evidence type="ECO:0000313" key="2">
    <source>
        <dbReference type="EMBL" id="KAL0375711.1"/>
    </source>
</evidence>
<feature type="compositionally biased region" description="Basic and acidic residues" evidence="1">
    <location>
        <begin position="125"/>
        <end position="139"/>
    </location>
</feature>
<dbReference type="AlphaFoldDB" id="A0AAW2R6R5"/>
<feature type="region of interest" description="Disordered" evidence="1">
    <location>
        <begin position="117"/>
        <end position="139"/>
    </location>
</feature>
<dbReference type="EMBL" id="JACGWM010000004">
    <property type="protein sequence ID" value="KAL0375711.1"/>
    <property type="molecule type" value="Genomic_DNA"/>
</dbReference>
<sequence length="169" mass="19203">MVLRSLDVKKDPFRHQKSDDELFGPKAPYLSAIGALIYLANHTRPDTIFAIIYQQDIVIHPRESIGMKLNIYFISLEPTQQQSSSSLPVIDGLGRAIVDLGLGFCLLGFKSGNLRRKNKGLGRNKRNEKSEAPGNRKEILEPPTMELRLATRKLCLTVLRKRKKNYEKE</sequence>
<gene>
    <name evidence="2" type="ORF">Scaly_0688700</name>
</gene>
<evidence type="ECO:0000256" key="1">
    <source>
        <dbReference type="SAM" id="MobiDB-lite"/>
    </source>
</evidence>
<accession>A0AAW2R6R5</accession>